<protein>
    <submittedName>
        <fullName evidence="7">Iron complex transport system substrate-binding protein</fullName>
    </submittedName>
</protein>
<evidence type="ECO:0000256" key="4">
    <source>
        <dbReference type="ARBA" id="ARBA00022729"/>
    </source>
</evidence>
<evidence type="ECO:0000259" key="6">
    <source>
        <dbReference type="PROSITE" id="PS50983"/>
    </source>
</evidence>
<keyword evidence="4 5" id="KW-0732">Signal</keyword>
<evidence type="ECO:0000313" key="8">
    <source>
        <dbReference type="Proteomes" id="UP000598217"/>
    </source>
</evidence>
<feature type="chain" id="PRO_5045715509" evidence="5">
    <location>
        <begin position="21"/>
        <end position="317"/>
    </location>
</feature>
<dbReference type="InterPro" id="IPR002491">
    <property type="entry name" value="ABC_transptr_periplasmic_BD"/>
</dbReference>
<dbReference type="PANTHER" id="PTHR30532:SF28">
    <property type="entry name" value="PETROBACTIN-BINDING PROTEIN YCLQ"/>
    <property type="match status" value="1"/>
</dbReference>
<evidence type="ECO:0000256" key="5">
    <source>
        <dbReference type="SAM" id="SignalP"/>
    </source>
</evidence>
<dbReference type="InterPro" id="IPR033870">
    <property type="entry name" value="FatB"/>
</dbReference>
<name>A0ABR9HNF5_9ACTN</name>
<evidence type="ECO:0000256" key="2">
    <source>
        <dbReference type="ARBA" id="ARBA00008814"/>
    </source>
</evidence>
<dbReference type="PROSITE" id="PS50983">
    <property type="entry name" value="FE_B12_PBP"/>
    <property type="match status" value="1"/>
</dbReference>
<reference evidence="7 8" key="1">
    <citation type="submission" date="2020-10" db="EMBL/GenBank/DDBJ databases">
        <title>Sequencing the genomes of 1000 actinobacteria strains.</title>
        <authorList>
            <person name="Klenk H.-P."/>
        </authorList>
    </citation>
    <scope>NUCLEOTIDE SEQUENCE [LARGE SCALE GENOMIC DNA]</scope>
    <source>
        <strain evidence="7 8">DSM 45157</strain>
    </source>
</reference>
<dbReference type="EMBL" id="JADBDY010000001">
    <property type="protein sequence ID" value="MBE1460523.1"/>
    <property type="molecule type" value="Genomic_DNA"/>
</dbReference>
<sequence length="317" mass="33275">MSPRSAALFSLLPVSALVLAGCSAEDADGAGTEAAAETVTVEALNGDIEVATNPETVVVFDNTQLDILDALGVEVAGIPSAETYPSFFSDYVEDPDVENVGSLFEPDFEAVAGMDPDLIIAGGRSSEAIPELEEIAPTLDMTVFAGDTVGDMKDRALAYGEVFDKQTEAEELVAEFDSRIAEVGEQVADSGDGLVIITSAGEISAYGPGSRYGFFYDALGLTPAIDVTSEEASHGEVLSFEALADADPDWLYVIDRDGAIGEEGAAPAEQVLDNDLVDRTTAAQEDQIIHLNSEEIYLVGGIQAHLNTLDVIEDALS</sequence>
<dbReference type="InterPro" id="IPR051313">
    <property type="entry name" value="Bact_iron-sidero_bind"/>
</dbReference>
<comment type="similarity">
    <text evidence="2">Belongs to the bacterial solute-binding protein 8 family.</text>
</comment>
<evidence type="ECO:0000313" key="7">
    <source>
        <dbReference type="EMBL" id="MBE1460523.1"/>
    </source>
</evidence>
<proteinExistence type="inferred from homology"/>
<dbReference type="RefSeq" id="WP_191267628.1">
    <property type="nucleotide sequence ID" value="NZ_BMXJ01000001.1"/>
</dbReference>
<evidence type="ECO:0000256" key="3">
    <source>
        <dbReference type="ARBA" id="ARBA00022448"/>
    </source>
</evidence>
<keyword evidence="3" id="KW-0813">Transport</keyword>
<comment type="subcellular location">
    <subcellularLocation>
        <location evidence="1">Cell envelope</location>
    </subcellularLocation>
</comment>
<dbReference type="Pfam" id="PF01497">
    <property type="entry name" value="Peripla_BP_2"/>
    <property type="match status" value="1"/>
</dbReference>
<dbReference type="PANTHER" id="PTHR30532">
    <property type="entry name" value="IRON III DICITRATE-BINDING PERIPLASMIC PROTEIN"/>
    <property type="match status" value="1"/>
</dbReference>
<accession>A0ABR9HNF5</accession>
<dbReference type="Gene3D" id="3.40.50.1980">
    <property type="entry name" value="Nitrogenase molybdenum iron protein domain"/>
    <property type="match status" value="2"/>
</dbReference>
<dbReference type="SUPFAM" id="SSF53807">
    <property type="entry name" value="Helical backbone' metal receptor"/>
    <property type="match status" value="1"/>
</dbReference>
<evidence type="ECO:0000256" key="1">
    <source>
        <dbReference type="ARBA" id="ARBA00004196"/>
    </source>
</evidence>
<comment type="caution">
    <text evidence="7">The sequence shown here is derived from an EMBL/GenBank/DDBJ whole genome shotgun (WGS) entry which is preliminary data.</text>
</comment>
<dbReference type="Proteomes" id="UP000598217">
    <property type="component" value="Unassembled WGS sequence"/>
</dbReference>
<dbReference type="CDD" id="cd01140">
    <property type="entry name" value="FatB"/>
    <property type="match status" value="1"/>
</dbReference>
<feature type="domain" description="Fe/B12 periplasmic-binding" evidence="6">
    <location>
        <begin position="56"/>
        <end position="317"/>
    </location>
</feature>
<dbReference type="PROSITE" id="PS51257">
    <property type="entry name" value="PROKAR_LIPOPROTEIN"/>
    <property type="match status" value="1"/>
</dbReference>
<keyword evidence="8" id="KW-1185">Reference proteome</keyword>
<organism evidence="7 8">
    <name type="scientific">Nocardiopsis terrae</name>
    <dbReference type="NCBI Taxonomy" id="372655"/>
    <lineage>
        <taxon>Bacteria</taxon>
        <taxon>Bacillati</taxon>
        <taxon>Actinomycetota</taxon>
        <taxon>Actinomycetes</taxon>
        <taxon>Streptosporangiales</taxon>
        <taxon>Nocardiopsidaceae</taxon>
        <taxon>Nocardiopsis</taxon>
    </lineage>
</organism>
<feature type="signal peptide" evidence="5">
    <location>
        <begin position="1"/>
        <end position="20"/>
    </location>
</feature>
<gene>
    <name evidence="7" type="ORF">H4W79_004737</name>
</gene>